<organism evidence="9 10">
    <name type="scientific">Natribacillus halophilus</name>
    <dbReference type="NCBI Taxonomy" id="549003"/>
    <lineage>
        <taxon>Bacteria</taxon>
        <taxon>Bacillati</taxon>
        <taxon>Bacillota</taxon>
        <taxon>Bacilli</taxon>
        <taxon>Bacillales</taxon>
        <taxon>Bacillaceae</taxon>
        <taxon>Natribacillus</taxon>
    </lineage>
</organism>
<evidence type="ECO:0000256" key="7">
    <source>
        <dbReference type="SAM" id="MobiDB-lite"/>
    </source>
</evidence>
<accession>A0A1G8QIQ1</accession>
<evidence type="ECO:0000313" key="10">
    <source>
        <dbReference type="Proteomes" id="UP000198853"/>
    </source>
</evidence>
<keyword evidence="10" id="KW-1185">Reference proteome</keyword>
<feature type="active site" description="Charge relay system" evidence="5 6">
    <location>
        <position position="190"/>
    </location>
</feature>
<keyword evidence="3 6" id="KW-0378">Hydrolase</keyword>
<sequence length="440" mass="47174">MFHFSTVKVARAYGPLIDTHLRHALIGATRPMRFTPCFLQTYTDLWIRKLKVFPVLVKFKTAAHGYQNGSAVFQHIANTHMRCQVRQSFPRFSSQSGTLTAQALEKLCNNCDDIEKIYLNRSFSALLHTATETTRASFLQDNGMTGDGTTIAILDTGVHPSADFTESENRIVAFKDFINDETEAYDDNGHGTHCAGDAAGNGHLSDGRYMAPASDAHIVGVKVLDKSGAGPLSNIIAGIDWCLENKDEYNIDILSLSLGSPGSESADDDPVVQAVNQAWEEGMIVVAAAGNEGPSAGTISSPGTSPQIITVGALDDQNTPDRSDDTVASFSSRGPTIDNETKPDILAPGVDIVSVRSPRSFLDKVSKSSRVDDDYISMSGTSMATPIVAGICAQLLELNAEWEPDDIKTRLLEGAENLGLDENTQGAGSVNAMESAADLE</sequence>
<feature type="domain" description="Peptidase S8/S53" evidence="8">
    <location>
        <begin position="146"/>
        <end position="428"/>
    </location>
</feature>
<keyword evidence="4 6" id="KW-0720">Serine protease</keyword>
<keyword evidence="2 6" id="KW-0645">Protease</keyword>
<evidence type="ECO:0000256" key="5">
    <source>
        <dbReference type="PIRSR" id="PIRSR615500-1"/>
    </source>
</evidence>
<feature type="active site" description="Charge relay system" evidence="5 6">
    <location>
        <position position="155"/>
    </location>
</feature>
<feature type="active site" description="Charge relay system" evidence="5 6">
    <location>
        <position position="382"/>
    </location>
</feature>
<dbReference type="RefSeq" id="WP_090399177.1">
    <property type="nucleotide sequence ID" value="NZ_FNEN01000012.1"/>
</dbReference>
<dbReference type="Pfam" id="PF00082">
    <property type="entry name" value="Peptidase_S8"/>
    <property type="match status" value="1"/>
</dbReference>
<dbReference type="AlphaFoldDB" id="A0A1G8QIQ1"/>
<dbReference type="Gene3D" id="3.40.50.200">
    <property type="entry name" value="Peptidase S8/S53 domain"/>
    <property type="match status" value="1"/>
</dbReference>
<dbReference type="CDD" id="cd07487">
    <property type="entry name" value="Peptidases_S8_1"/>
    <property type="match status" value="1"/>
</dbReference>
<gene>
    <name evidence="9" type="ORF">SAMN04488123_11258</name>
</gene>
<dbReference type="PANTHER" id="PTHR43806">
    <property type="entry name" value="PEPTIDASE S8"/>
    <property type="match status" value="1"/>
</dbReference>
<feature type="region of interest" description="Disordered" evidence="7">
    <location>
        <begin position="314"/>
        <end position="344"/>
    </location>
</feature>
<dbReference type="InterPro" id="IPR050131">
    <property type="entry name" value="Peptidase_S8_subtilisin-like"/>
</dbReference>
<dbReference type="SUPFAM" id="SSF52743">
    <property type="entry name" value="Subtilisin-like"/>
    <property type="match status" value="1"/>
</dbReference>
<evidence type="ECO:0000256" key="4">
    <source>
        <dbReference type="ARBA" id="ARBA00022825"/>
    </source>
</evidence>
<dbReference type="InterPro" id="IPR015500">
    <property type="entry name" value="Peptidase_S8_subtilisin-rel"/>
</dbReference>
<evidence type="ECO:0000256" key="6">
    <source>
        <dbReference type="PROSITE-ProRule" id="PRU01240"/>
    </source>
</evidence>
<dbReference type="InterPro" id="IPR023828">
    <property type="entry name" value="Peptidase_S8_Ser-AS"/>
</dbReference>
<dbReference type="PROSITE" id="PS00138">
    <property type="entry name" value="SUBTILASE_SER"/>
    <property type="match status" value="1"/>
</dbReference>
<evidence type="ECO:0000259" key="8">
    <source>
        <dbReference type="Pfam" id="PF00082"/>
    </source>
</evidence>
<dbReference type="GO" id="GO:0006508">
    <property type="term" value="P:proteolysis"/>
    <property type="evidence" value="ECO:0007669"/>
    <property type="project" value="UniProtKB-KW"/>
</dbReference>
<dbReference type="PRINTS" id="PR00723">
    <property type="entry name" value="SUBTILISIN"/>
</dbReference>
<dbReference type="Proteomes" id="UP000198853">
    <property type="component" value="Unassembled WGS sequence"/>
</dbReference>
<evidence type="ECO:0000256" key="1">
    <source>
        <dbReference type="ARBA" id="ARBA00011073"/>
    </source>
</evidence>
<dbReference type="PANTHER" id="PTHR43806:SF65">
    <property type="entry name" value="SERINE PROTEASE APRX"/>
    <property type="match status" value="1"/>
</dbReference>
<reference evidence="9 10" key="1">
    <citation type="submission" date="2016-10" db="EMBL/GenBank/DDBJ databases">
        <authorList>
            <person name="de Groot N.N."/>
        </authorList>
    </citation>
    <scope>NUCLEOTIDE SEQUENCE [LARGE SCALE GENOMIC DNA]</scope>
    <source>
        <strain evidence="9 10">DSM 21771</strain>
    </source>
</reference>
<dbReference type="OrthoDB" id="9798386at2"/>
<proteinExistence type="inferred from homology"/>
<dbReference type="PROSITE" id="PS00137">
    <property type="entry name" value="SUBTILASE_HIS"/>
    <property type="match status" value="1"/>
</dbReference>
<feature type="region of interest" description="Disordered" evidence="7">
    <location>
        <begin position="420"/>
        <end position="440"/>
    </location>
</feature>
<dbReference type="InterPro" id="IPR022398">
    <property type="entry name" value="Peptidase_S8_His-AS"/>
</dbReference>
<evidence type="ECO:0000313" key="9">
    <source>
        <dbReference type="EMBL" id="SDJ04526.1"/>
    </source>
</evidence>
<name>A0A1G8QIQ1_9BACI</name>
<evidence type="ECO:0000256" key="2">
    <source>
        <dbReference type="ARBA" id="ARBA00022670"/>
    </source>
</evidence>
<dbReference type="EMBL" id="FNEN01000012">
    <property type="protein sequence ID" value="SDJ04526.1"/>
    <property type="molecule type" value="Genomic_DNA"/>
</dbReference>
<protein>
    <submittedName>
        <fullName evidence="9">Serine protease AprX</fullName>
    </submittedName>
</protein>
<comment type="similarity">
    <text evidence="1 6">Belongs to the peptidase S8 family.</text>
</comment>
<dbReference type="InterPro" id="IPR036852">
    <property type="entry name" value="Peptidase_S8/S53_dom_sf"/>
</dbReference>
<dbReference type="PROSITE" id="PS51892">
    <property type="entry name" value="SUBTILASE"/>
    <property type="match status" value="1"/>
</dbReference>
<dbReference type="InterPro" id="IPR000209">
    <property type="entry name" value="Peptidase_S8/S53_dom"/>
</dbReference>
<evidence type="ECO:0000256" key="3">
    <source>
        <dbReference type="ARBA" id="ARBA00022801"/>
    </source>
</evidence>
<dbReference type="GO" id="GO:0004252">
    <property type="term" value="F:serine-type endopeptidase activity"/>
    <property type="evidence" value="ECO:0007669"/>
    <property type="project" value="UniProtKB-UniRule"/>
</dbReference>